<comment type="caution">
    <text evidence="1">The sequence shown here is derived from an EMBL/GenBank/DDBJ whole genome shotgun (WGS) entry which is preliminary data.</text>
</comment>
<proteinExistence type="predicted"/>
<name>A0A644YGM5_9ZZZZ</name>
<sequence length="76" mass="8308">MAVNYNGTSNIKANDGKTYNTIQISLTIYDKAFKNQKEAISASLTDDSNKIPIVINTHLKIGAIRAVLKNVTGLRN</sequence>
<dbReference type="EMBL" id="VSSQ01004544">
    <property type="protein sequence ID" value="MPM25643.1"/>
    <property type="molecule type" value="Genomic_DNA"/>
</dbReference>
<evidence type="ECO:0000313" key="1">
    <source>
        <dbReference type="EMBL" id="MPM25643.1"/>
    </source>
</evidence>
<dbReference type="InterPro" id="IPR021457">
    <property type="entry name" value="DUF3108"/>
</dbReference>
<dbReference type="Pfam" id="PF11306">
    <property type="entry name" value="DUF3108"/>
    <property type="match status" value="1"/>
</dbReference>
<protein>
    <submittedName>
        <fullName evidence="1">Uncharacterized protein</fullName>
    </submittedName>
</protein>
<organism evidence="1">
    <name type="scientific">bioreactor metagenome</name>
    <dbReference type="NCBI Taxonomy" id="1076179"/>
    <lineage>
        <taxon>unclassified sequences</taxon>
        <taxon>metagenomes</taxon>
        <taxon>ecological metagenomes</taxon>
    </lineage>
</organism>
<gene>
    <name evidence="1" type="ORF">SDC9_72140</name>
</gene>
<dbReference type="AlphaFoldDB" id="A0A644YGM5"/>
<reference evidence="1" key="1">
    <citation type="submission" date="2019-08" db="EMBL/GenBank/DDBJ databases">
        <authorList>
            <person name="Kucharzyk K."/>
            <person name="Murdoch R.W."/>
            <person name="Higgins S."/>
            <person name="Loffler F."/>
        </authorList>
    </citation>
    <scope>NUCLEOTIDE SEQUENCE</scope>
</reference>
<accession>A0A644YGM5</accession>